<dbReference type="EMBL" id="WHJC01000254">
    <property type="protein sequence ID" value="MPQ44596.1"/>
    <property type="molecule type" value="Genomic_DNA"/>
</dbReference>
<name>A0A6I1MM67_9CLOT</name>
<accession>A0A6I1MM67</accession>
<dbReference type="InterPro" id="IPR011604">
    <property type="entry name" value="PDDEXK-like_dom_sf"/>
</dbReference>
<keyword evidence="3" id="KW-1185">Reference proteome</keyword>
<evidence type="ECO:0000313" key="2">
    <source>
        <dbReference type="EMBL" id="MPQ44596.1"/>
    </source>
</evidence>
<dbReference type="InterPro" id="IPR021229">
    <property type="entry name" value="DUF2800"/>
</dbReference>
<organism evidence="2 3">
    <name type="scientific">Clostridium tarantellae</name>
    <dbReference type="NCBI Taxonomy" id="39493"/>
    <lineage>
        <taxon>Bacteria</taxon>
        <taxon>Bacillati</taxon>
        <taxon>Bacillota</taxon>
        <taxon>Clostridia</taxon>
        <taxon>Eubacteriales</taxon>
        <taxon>Clostridiaceae</taxon>
        <taxon>Clostridium</taxon>
    </lineage>
</organism>
<gene>
    <name evidence="2" type="ORF">GBZ86_12665</name>
</gene>
<evidence type="ECO:0000256" key="1">
    <source>
        <dbReference type="ARBA" id="ARBA00022801"/>
    </source>
</evidence>
<dbReference type="OrthoDB" id="9766061at2"/>
<protein>
    <submittedName>
        <fullName evidence="2">DUF2800 domain-containing protein</fullName>
    </submittedName>
</protein>
<reference evidence="2 3" key="1">
    <citation type="submission" date="2019-10" db="EMBL/GenBank/DDBJ databases">
        <title>The Genome Sequence of Clostridium tarantellae Isolated from Fish Brain.</title>
        <authorList>
            <person name="Bano L."/>
            <person name="Kiel M."/>
            <person name="Sales G."/>
            <person name="Doxey A.C."/>
            <person name="Mansfield M.J."/>
            <person name="Schiavone M."/>
            <person name="Rossetto O."/>
            <person name="Pirazzini M."/>
            <person name="Dobrindt U."/>
            <person name="Montecucco C."/>
        </authorList>
    </citation>
    <scope>NUCLEOTIDE SEQUENCE [LARGE SCALE GENOMIC DNA]</scope>
    <source>
        <strain evidence="2 3">DSM 3997</strain>
    </source>
</reference>
<sequence length="388" mass="44226">MGEKTHAILSAAGSKRWLTCTPSAILEQEFEEEKSIFAEEGTLAHDISELYLSLYLGIITKEDFNIQLKKLCESEYYCSEMDEYIKGYVDFCIERINNAKSKGEDDVILLEQKLDFSKWVPEGFGTGDLVVISDNALEIVDLKYDKGVAVSAKENTQMMIYALGAIYQFECLYDIEKVTMTILQPRLDSISTYDLTISELLNWAEEYVKPRANMAIKGEGKFCAGEHCRFCRARYVCRARATENLKVLKHDFKLPNLLTDDEVCEILITVDHIQKWCSDVYDYALNQAETSSKKWSGFKLVEGRSNRKYKDEGKIIDTLKKAEFEKDKISKSSLLSITALEKVVGKKKFNELLGELIIKPIGKPTLVLEIDKRPEINAINNAKVDFKN</sequence>
<proteinExistence type="predicted"/>
<dbReference type="Pfam" id="PF10926">
    <property type="entry name" value="DUF2800"/>
    <property type="match status" value="1"/>
</dbReference>
<comment type="caution">
    <text evidence="2">The sequence shown here is derived from an EMBL/GenBank/DDBJ whole genome shotgun (WGS) entry which is preliminary data.</text>
</comment>
<dbReference type="Gene3D" id="3.90.320.10">
    <property type="match status" value="1"/>
</dbReference>
<evidence type="ECO:0000313" key="3">
    <source>
        <dbReference type="Proteomes" id="UP000430345"/>
    </source>
</evidence>
<keyword evidence="1" id="KW-0378">Hydrolase</keyword>
<dbReference type="Proteomes" id="UP000430345">
    <property type="component" value="Unassembled WGS sequence"/>
</dbReference>
<dbReference type="AlphaFoldDB" id="A0A6I1MM67"/>
<dbReference type="GO" id="GO:0016787">
    <property type="term" value="F:hydrolase activity"/>
    <property type="evidence" value="ECO:0007669"/>
    <property type="project" value="UniProtKB-KW"/>
</dbReference>
<dbReference type="RefSeq" id="WP_152891200.1">
    <property type="nucleotide sequence ID" value="NZ_WHJC01000254.1"/>
</dbReference>